<evidence type="ECO:0000256" key="1">
    <source>
        <dbReference type="SAM" id="SignalP"/>
    </source>
</evidence>
<keyword evidence="3" id="KW-0378">Hydrolase</keyword>
<dbReference type="InterPro" id="IPR011055">
    <property type="entry name" value="Dup_hybrid_motif"/>
</dbReference>
<dbReference type="Gene3D" id="2.70.70.10">
    <property type="entry name" value="Glucose Permease (Domain IIA)"/>
    <property type="match status" value="1"/>
</dbReference>
<dbReference type="Proteomes" id="UP000253529">
    <property type="component" value="Unassembled WGS sequence"/>
</dbReference>
<proteinExistence type="predicted"/>
<dbReference type="AlphaFoldDB" id="A0A366EKU7"/>
<dbReference type="PANTHER" id="PTHR21666:SF270">
    <property type="entry name" value="MUREIN HYDROLASE ACTIVATOR ENVC"/>
    <property type="match status" value="1"/>
</dbReference>
<keyword evidence="4" id="KW-1185">Reference proteome</keyword>
<evidence type="ECO:0000313" key="4">
    <source>
        <dbReference type="Proteomes" id="UP000253529"/>
    </source>
</evidence>
<feature type="chain" id="PRO_5016710698" evidence="1">
    <location>
        <begin position="22"/>
        <end position="382"/>
    </location>
</feature>
<dbReference type="SUPFAM" id="SSF51261">
    <property type="entry name" value="Duplicated hybrid motif"/>
    <property type="match status" value="1"/>
</dbReference>
<evidence type="ECO:0000259" key="2">
    <source>
        <dbReference type="Pfam" id="PF01551"/>
    </source>
</evidence>
<comment type="caution">
    <text evidence="3">The sequence shown here is derived from an EMBL/GenBank/DDBJ whole genome shotgun (WGS) entry which is preliminary data.</text>
</comment>
<dbReference type="Pfam" id="PF01551">
    <property type="entry name" value="Peptidase_M23"/>
    <property type="match status" value="1"/>
</dbReference>
<keyword evidence="1" id="KW-0732">Signal</keyword>
<dbReference type="RefSeq" id="WP_113893672.1">
    <property type="nucleotide sequence ID" value="NZ_QNRK01000055.1"/>
</dbReference>
<name>A0A366EKU7_9HYPH</name>
<protein>
    <submittedName>
        <fullName evidence="3">Murein DD-endopeptidase MepM/ murein hydrolase activator NlpD</fullName>
    </submittedName>
</protein>
<dbReference type="GO" id="GO:0004222">
    <property type="term" value="F:metalloendopeptidase activity"/>
    <property type="evidence" value="ECO:0007669"/>
    <property type="project" value="TreeGrafter"/>
</dbReference>
<dbReference type="InterPro" id="IPR016047">
    <property type="entry name" value="M23ase_b-sheet_dom"/>
</dbReference>
<gene>
    <name evidence="3" type="ORF">DFR50_1554</name>
</gene>
<dbReference type="EMBL" id="QNRK01000055">
    <property type="protein sequence ID" value="RBP02099.1"/>
    <property type="molecule type" value="Genomic_DNA"/>
</dbReference>
<sequence>MNAVLSALVVAAFALAPPALAADPHPPQVTVSFLAEPAPIVQEGATKLVYEMALTNVVAGRYVVDSIEARAGDTDAIFDAKALAAMTQRFDQRGAAPAPGDPLTLEGGRGAVVFLMLDLGKAQAPATILHRLRLIDDKGVAHVVEPAPLAVAQERPIVVGPPLRGQWIAGDSVHNGPDAAHRRAMIVFDGRAFIAQRYAIDWMQVRDVDSKLTTWKGPEDQNASYFCYDQPILSVADGTVVAASDGMAENVPHAGTRAEPITADNVGGNHVVIEIAPHRYAFYAHIRPGTVTAKVGERVHRGDVIGRVGNSGNSTEPHLHFHIDDQPSFLAGDGVPYAFDKGLASGAVQGDAAAEVATFGAIGPQKPFVDDYPAENALVTFE</sequence>
<dbReference type="CDD" id="cd12797">
    <property type="entry name" value="M23_peptidase"/>
    <property type="match status" value="1"/>
</dbReference>
<organism evidence="3 4">
    <name type="scientific">Roseiarcus fermentans</name>
    <dbReference type="NCBI Taxonomy" id="1473586"/>
    <lineage>
        <taxon>Bacteria</taxon>
        <taxon>Pseudomonadati</taxon>
        <taxon>Pseudomonadota</taxon>
        <taxon>Alphaproteobacteria</taxon>
        <taxon>Hyphomicrobiales</taxon>
        <taxon>Roseiarcaceae</taxon>
        <taxon>Roseiarcus</taxon>
    </lineage>
</organism>
<feature type="domain" description="M23ase beta-sheet core" evidence="2">
    <location>
        <begin position="229"/>
        <end position="324"/>
    </location>
</feature>
<evidence type="ECO:0000313" key="3">
    <source>
        <dbReference type="EMBL" id="RBP02099.1"/>
    </source>
</evidence>
<dbReference type="PANTHER" id="PTHR21666">
    <property type="entry name" value="PEPTIDASE-RELATED"/>
    <property type="match status" value="1"/>
</dbReference>
<dbReference type="OrthoDB" id="5489603at2"/>
<reference evidence="3 4" key="1">
    <citation type="submission" date="2018-06" db="EMBL/GenBank/DDBJ databases">
        <title>Genomic Encyclopedia of Type Strains, Phase IV (KMG-IV): sequencing the most valuable type-strain genomes for metagenomic binning, comparative biology and taxonomic classification.</title>
        <authorList>
            <person name="Goeker M."/>
        </authorList>
    </citation>
    <scope>NUCLEOTIDE SEQUENCE [LARGE SCALE GENOMIC DNA]</scope>
    <source>
        <strain evidence="3 4">DSM 24875</strain>
    </source>
</reference>
<feature type="signal peptide" evidence="1">
    <location>
        <begin position="1"/>
        <end position="21"/>
    </location>
</feature>
<dbReference type="InterPro" id="IPR050570">
    <property type="entry name" value="Cell_wall_metabolism_enzyme"/>
</dbReference>
<accession>A0A366EKU7</accession>